<keyword evidence="2 3" id="KW-0378">Hydrolase</keyword>
<evidence type="ECO:0000256" key="2">
    <source>
        <dbReference type="ARBA" id="ARBA00022801"/>
    </source>
</evidence>
<keyword evidence="4" id="KW-1185">Reference proteome</keyword>
<dbReference type="GO" id="GO:0016787">
    <property type="term" value="F:hydrolase activity"/>
    <property type="evidence" value="ECO:0007669"/>
    <property type="project" value="UniProtKB-KW"/>
</dbReference>
<dbReference type="Proteomes" id="UP001162734">
    <property type="component" value="Chromosome"/>
</dbReference>
<dbReference type="PROSITE" id="PS01137">
    <property type="entry name" value="TATD_1"/>
    <property type="match status" value="1"/>
</dbReference>
<dbReference type="RefSeq" id="WP_248345679.1">
    <property type="nucleotide sequence ID" value="NZ_AP025592.1"/>
</dbReference>
<dbReference type="InterPro" id="IPR032466">
    <property type="entry name" value="Metal_Hydrolase"/>
</dbReference>
<dbReference type="SUPFAM" id="SSF51556">
    <property type="entry name" value="Metallo-dependent hydrolases"/>
    <property type="match status" value="1"/>
</dbReference>
<proteinExistence type="inferred from homology"/>
<dbReference type="Gene3D" id="3.20.20.140">
    <property type="entry name" value="Metal-dependent hydrolases"/>
    <property type="match status" value="1"/>
</dbReference>
<dbReference type="InterPro" id="IPR001130">
    <property type="entry name" value="TatD-like"/>
</dbReference>
<dbReference type="PROSITE" id="PS01091">
    <property type="entry name" value="TATD_3"/>
    <property type="match status" value="1"/>
</dbReference>
<sequence length="258" mass="26887">MIDSHCHLDGIAFDADRESVLARARAAGVEALVVPGVAPGGWARAARFAQEHPGVHVAFGIHPQLLPEVPAREDDRMLADLEAALARGGAVAVGECGLDGADAVGAALERQVSVLRGQLALARRFRLPVILHLLRAHHALLAVLREEPPLPAGGVLHSYSAGAEMVPPFAALGLHFGFGGPLTYEGARKPIAALRAVPPGRLLLETDAPDQTPRPHRGRGEPAFLAEVLRAAAAALGRTEAEVEAATSAAARGLFRLG</sequence>
<dbReference type="Pfam" id="PF01026">
    <property type="entry name" value="TatD_DNase"/>
    <property type="match status" value="1"/>
</dbReference>
<dbReference type="PIRSF" id="PIRSF005902">
    <property type="entry name" value="DNase_TatD"/>
    <property type="match status" value="1"/>
</dbReference>
<gene>
    <name evidence="3" type="ORF">AMPC_16160</name>
</gene>
<accession>A0ABN6N9C5</accession>
<dbReference type="PANTHER" id="PTHR46124:SF3">
    <property type="entry name" value="HYDROLASE"/>
    <property type="match status" value="1"/>
</dbReference>
<evidence type="ECO:0000313" key="3">
    <source>
        <dbReference type="EMBL" id="BDG08503.1"/>
    </source>
</evidence>
<protein>
    <submittedName>
        <fullName evidence="3">TatD family hydrolase</fullName>
    </submittedName>
</protein>
<dbReference type="InterPro" id="IPR018228">
    <property type="entry name" value="DNase_TatD-rel_CS"/>
</dbReference>
<dbReference type="CDD" id="cd01310">
    <property type="entry name" value="TatD_DNAse"/>
    <property type="match status" value="1"/>
</dbReference>
<evidence type="ECO:0000313" key="4">
    <source>
        <dbReference type="Proteomes" id="UP001162734"/>
    </source>
</evidence>
<organism evidence="3 4">
    <name type="scientific">Anaeromyxobacter paludicola</name>
    <dbReference type="NCBI Taxonomy" id="2918171"/>
    <lineage>
        <taxon>Bacteria</taxon>
        <taxon>Pseudomonadati</taxon>
        <taxon>Myxococcota</taxon>
        <taxon>Myxococcia</taxon>
        <taxon>Myxococcales</taxon>
        <taxon>Cystobacterineae</taxon>
        <taxon>Anaeromyxobacteraceae</taxon>
        <taxon>Anaeromyxobacter</taxon>
    </lineage>
</organism>
<evidence type="ECO:0000256" key="1">
    <source>
        <dbReference type="ARBA" id="ARBA00009275"/>
    </source>
</evidence>
<dbReference type="PANTHER" id="PTHR46124">
    <property type="entry name" value="D-AMINOACYL-TRNA DEACYLASE"/>
    <property type="match status" value="1"/>
</dbReference>
<reference evidence="4" key="1">
    <citation type="journal article" date="2022" name="Int. J. Syst. Evol. Microbiol.">
        <title>Anaeromyxobacter oryzae sp. nov., Anaeromyxobacter diazotrophicus sp. nov. and Anaeromyxobacter paludicola sp. nov., isolated from paddy soils.</title>
        <authorList>
            <person name="Itoh H."/>
            <person name="Xu Z."/>
            <person name="Mise K."/>
            <person name="Masuda Y."/>
            <person name="Ushijima N."/>
            <person name="Hayakawa C."/>
            <person name="Shiratori Y."/>
            <person name="Senoo K."/>
        </authorList>
    </citation>
    <scope>NUCLEOTIDE SEQUENCE [LARGE SCALE GENOMIC DNA]</scope>
    <source>
        <strain evidence="4">Red630</strain>
    </source>
</reference>
<name>A0ABN6N9C5_9BACT</name>
<comment type="similarity">
    <text evidence="1">Belongs to the metallo-dependent hydrolases superfamily. TatD-type hydrolase family.</text>
</comment>
<dbReference type="EMBL" id="AP025592">
    <property type="protein sequence ID" value="BDG08503.1"/>
    <property type="molecule type" value="Genomic_DNA"/>
</dbReference>